<organism evidence="1">
    <name type="scientific">marine sediment metagenome</name>
    <dbReference type="NCBI Taxonomy" id="412755"/>
    <lineage>
        <taxon>unclassified sequences</taxon>
        <taxon>metagenomes</taxon>
        <taxon>ecological metagenomes</taxon>
    </lineage>
</organism>
<protein>
    <submittedName>
        <fullName evidence="1">Uncharacterized protein</fullName>
    </submittedName>
</protein>
<comment type="caution">
    <text evidence="1">The sequence shown here is derived from an EMBL/GenBank/DDBJ whole genome shotgun (WGS) entry which is preliminary data.</text>
</comment>
<name>X1S0P4_9ZZZZ</name>
<reference evidence="1" key="1">
    <citation type="journal article" date="2014" name="Front. Microbiol.">
        <title>High frequency of phylogenetically diverse reductive dehalogenase-homologous genes in deep subseafloor sedimentary metagenomes.</title>
        <authorList>
            <person name="Kawai M."/>
            <person name="Futagami T."/>
            <person name="Toyoda A."/>
            <person name="Takaki Y."/>
            <person name="Nishi S."/>
            <person name="Hori S."/>
            <person name="Arai W."/>
            <person name="Tsubouchi T."/>
            <person name="Morono Y."/>
            <person name="Uchiyama I."/>
            <person name="Ito T."/>
            <person name="Fujiyama A."/>
            <person name="Inagaki F."/>
            <person name="Takami H."/>
        </authorList>
    </citation>
    <scope>NUCLEOTIDE SEQUENCE</scope>
    <source>
        <strain evidence="1">Expedition CK06-06</strain>
    </source>
</reference>
<gene>
    <name evidence="1" type="ORF">S12H4_15209</name>
</gene>
<dbReference type="EMBL" id="BARW01007292">
    <property type="protein sequence ID" value="GAI86448.1"/>
    <property type="molecule type" value="Genomic_DNA"/>
</dbReference>
<dbReference type="AlphaFoldDB" id="X1S0P4"/>
<feature type="non-terminal residue" evidence="1">
    <location>
        <position position="1"/>
    </location>
</feature>
<evidence type="ECO:0000313" key="1">
    <source>
        <dbReference type="EMBL" id="GAI86448.1"/>
    </source>
</evidence>
<sequence length="102" mass="12006">GKAKDTADKDSMLKKMRKWARGARNRGVGIYNANNPLQLLPFELRFIARQQPPNRWVIDLSKNDTILLKPQNYYTVPNMEDRLFIPEEYVPLFVEKGWNKEV</sequence>
<accession>X1S0P4</accession>
<proteinExistence type="predicted"/>